<feature type="region of interest" description="Disordered" evidence="3">
    <location>
        <begin position="1"/>
        <end position="60"/>
    </location>
</feature>
<feature type="compositionally biased region" description="Basic residues" evidence="3">
    <location>
        <begin position="31"/>
        <end position="43"/>
    </location>
</feature>
<organism evidence="4">
    <name type="scientific">Candidatus Heimdallarchaeum aukensis</name>
    <dbReference type="NCBI Taxonomy" id="2876573"/>
    <lineage>
        <taxon>Archaea</taxon>
        <taxon>Promethearchaeati</taxon>
        <taxon>Candidatus Heimdallarchaeota</taxon>
        <taxon>Candidatus Heimdallarchaeia (ex Rinke et al. 2021) (nom. nud.)</taxon>
        <taxon>Candidatus Heimdallarchaeales</taxon>
        <taxon>Candidatus Heimdallarchaeaceae</taxon>
        <taxon>Candidatus Heimdallarchaeum</taxon>
    </lineage>
</organism>
<dbReference type="AlphaFoldDB" id="A0A9Y1BNE3"/>
<keyword evidence="1 4" id="KW-0689">Ribosomal protein</keyword>
<dbReference type="GO" id="GO:0003735">
    <property type="term" value="F:structural constituent of ribosome"/>
    <property type="evidence" value="ECO:0007669"/>
    <property type="project" value="InterPro"/>
</dbReference>
<dbReference type="InterPro" id="IPR006846">
    <property type="entry name" value="Ribosomal_eS30"/>
</dbReference>
<evidence type="ECO:0000256" key="1">
    <source>
        <dbReference type="ARBA" id="ARBA00022980"/>
    </source>
</evidence>
<evidence type="ECO:0000256" key="3">
    <source>
        <dbReference type="SAM" id="MobiDB-lite"/>
    </source>
</evidence>
<dbReference type="Proteomes" id="UP001201020">
    <property type="component" value="Chromosome"/>
</dbReference>
<accession>A0A9Y1BNE3</accession>
<dbReference type="GO" id="GO:0006412">
    <property type="term" value="P:translation"/>
    <property type="evidence" value="ECO:0007669"/>
    <property type="project" value="InterPro"/>
</dbReference>
<name>A0A9Y1BNE3_9ARCH</name>
<evidence type="ECO:0000256" key="2">
    <source>
        <dbReference type="ARBA" id="ARBA00023274"/>
    </source>
</evidence>
<sequence length="60" mass="6790">MGHGSLQKAGKVRKQTPKVQGKERVSPIPRLGHRNNYIRRVIKGKFPGQPTSMGSRRHNM</sequence>
<reference evidence="4" key="1">
    <citation type="journal article" date="2022" name="Nat. Microbiol.">
        <title>Unique mobile elements and scalable gene flow at the prokaryote-eukaryote boundary revealed by circularized Asgard archaea genomes.</title>
        <authorList>
            <person name="Wu F."/>
            <person name="Speth D.R."/>
            <person name="Philosof A."/>
            <person name="Cremiere A."/>
            <person name="Narayanan A."/>
            <person name="Barco R.A."/>
            <person name="Connon S.A."/>
            <person name="Amend J.P."/>
            <person name="Antoshechkin I.A."/>
            <person name="Orphan V.J."/>
        </authorList>
    </citation>
    <scope>NUCLEOTIDE SEQUENCE</scope>
    <source>
        <strain evidence="4">PM71</strain>
    </source>
</reference>
<dbReference type="EMBL" id="CP084166">
    <property type="protein sequence ID" value="UJG41930.1"/>
    <property type="molecule type" value="Genomic_DNA"/>
</dbReference>
<dbReference type="Pfam" id="PF04758">
    <property type="entry name" value="Ribosomal_S30"/>
    <property type="match status" value="1"/>
</dbReference>
<proteinExistence type="predicted"/>
<dbReference type="GO" id="GO:1990904">
    <property type="term" value="C:ribonucleoprotein complex"/>
    <property type="evidence" value="ECO:0007669"/>
    <property type="project" value="UniProtKB-KW"/>
</dbReference>
<protein>
    <submittedName>
        <fullName evidence="4">30S ribosomal protein S30e</fullName>
    </submittedName>
</protein>
<keyword evidence="2" id="KW-0687">Ribonucleoprotein</keyword>
<dbReference type="GO" id="GO:0005840">
    <property type="term" value="C:ribosome"/>
    <property type="evidence" value="ECO:0007669"/>
    <property type="project" value="UniProtKB-KW"/>
</dbReference>
<gene>
    <name evidence="4" type="ORF">K9W45_05555</name>
</gene>
<evidence type="ECO:0000313" key="4">
    <source>
        <dbReference type="EMBL" id="UJG41930.1"/>
    </source>
</evidence>